<evidence type="ECO:0000313" key="2">
    <source>
        <dbReference type="Proteomes" id="UP001433268"/>
    </source>
</evidence>
<dbReference type="EMBL" id="JAQQWN010000004">
    <property type="protein sequence ID" value="KAK8090336.1"/>
    <property type="molecule type" value="Genomic_DNA"/>
</dbReference>
<proteinExistence type="predicted"/>
<organism evidence="1 2">
    <name type="scientific">Apiospora hydei</name>
    <dbReference type="NCBI Taxonomy" id="1337664"/>
    <lineage>
        <taxon>Eukaryota</taxon>
        <taxon>Fungi</taxon>
        <taxon>Dikarya</taxon>
        <taxon>Ascomycota</taxon>
        <taxon>Pezizomycotina</taxon>
        <taxon>Sordariomycetes</taxon>
        <taxon>Xylariomycetidae</taxon>
        <taxon>Amphisphaeriales</taxon>
        <taxon>Apiosporaceae</taxon>
        <taxon>Apiospora</taxon>
    </lineage>
</organism>
<dbReference type="Proteomes" id="UP001433268">
    <property type="component" value="Unassembled WGS sequence"/>
</dbReference>
<dbReference type="RefSeq" id="XP_066673230.1">
    <property type="nucleotide sequence ID" value="XM_066809612.1"/>
</dbReference>
<evidence type="ECO:0000313" key="1">
    <source>
        <dbReference type="EMBL" id="KAK8090336.1"/>
    </source>
</evidence>
<dbReference type="GeneID" id="92042672"/>
<evidence type="ECO:0008006" key="3">
    <source>
        <dbReference type="Google" id="ProtNLM"/>
    </source>
</evidence>
<protein>
    <recommendedName>
        <fullName evidence="3">Peptidoglycan binding-like domain-containing protein</fullName>
    </recommendedName>
</protein>
<gene>
    <name evidence="1" type="ORF">PG997_005297</name>
</gene>
<accession>A0ABR1X4J1</accession>
<comment type="caution">
    <text evidence="1">The sequence shown here is derived from an EMBL/GenBank/DDBJ whole genome shotgun (WGS) entry which is preliminary data.</text>
</comment>
<keyword evidence="2" id="KW-1185">Reference proteome</keyword>
<name>A0ABR1X4J1_9PEZI</name>
<sequence length="154" mass="16942">MVFRILVAQSSLPMLWTLKTNITPTSGGRAINRNTLAAYQTARGVTPTGTNNQQVITAVLWEFTLRADDPLVPRLQDLAESPRPQIVKTCDREAYEMMATVSYDVPAQYHRTGIGDVGAEDWCCFKTLQIPSIAGIADRPLNDEKPTLPDPAIA</sequence>
<reference evidence="1 2" key="1">
    <citation type="submission" date="2023-01" db="EMBL/GenBank/DDBJ databases">
        <title>Analysis of 21 Apiospora genomes using comparative genomics revels a genus with tremendous synthesis potential of carbohydrate active enzymes and secondary metabolites.</title>
        <authorList>
            <person name="Sorensen T."/>
        </authorList>
    </citation>
    <scope>NUCLEOTIDE SEQUENCE [LARGE SCALE GENOMIC DNA]</scope>
    <source>
        <strain evidence="1 2">CBS 114990</strain>
    </source>
</reference>